<organism evidence="2 3">
    <name type="scientific">Labedaea rhizosphaerae</name>
    <dbReference type="NCBI Taxonomy" id="598644"/>
    <lineage>
        <taxon>Bacteria</taxon>
        <taxon>Bacillati</taxon>
        <taxon>Actinomycetota</taxon>
        <taxon>Actinomycetes</taxon>
        <taxon>Pseudonocardiales</taxon>
        <taxon>Pseudonocardiaceae</taxon>
        <taxon>Labedaea</taxon>
    </lineage>
</organism>
<dbReference type="InterPro" id="IPR024072">
    <property type="entry name" value="DHFR-like_dom_sf"/>
</dbReference>
<dbReference type="GO" id="GO:0009231">
    <property type="term" value="P:riboflavin biosynthetic process"/>
    <property type="evidence" value="ECO:0007669"/>
    <property type="project" value="InterPro"/>
</dbReference>
<dbReference type="SUPFAM" id="SSF53597">
    <property type="entry name" value="Dihydrofolate reductase-like"/>
    <property type="match status" value="1"/>
</dbReference>
<dbReference type="Proteomes" id="UP000295444">
    <property type="component" value="Unassembled WGS sequence"/>
</dbReference>
<comment type="caution">
    <text evidence="2">The sequence shown here is derived from an EMBL/GenBank/DDBJ whole genome shotgun (WGS) entry which is preliminary data.</text>
</comment>
<evidence type="ECO:0000259" key="1">
    <source>
        <dbReference type="Pfam" id="PF01872"/>
    </source>
</evidence>
<sequence length="188" mass="20009">MATLIVCNIMSLDGYYADATGNPLVLPMDGAFDRHNLAVLSGADRILLGANSYRMFMGFWPAQATNPEAGETHRAFGELYGRLPVSVISDSLTDEDVAPWREQTTVVPRDEAQSHVKGLSGTVAVFGSRVTWTSLLAAGLVDEVHLVVGATVLGGGTPLFTEPVTGLTTAGVERLDGSDNVLLRYRAT</sequence>
<dbReference type="Pfam" id="PF01872">
    <property type="entry name" value="RibD_C"/>
    <property type="match status" value="1"/>
</dbReference>
<dbReference type="GO" id="GO:0008703">
    <property type="term" value="F:5-amino-6-(5-phosphoribosylamino)uracil reductase activity"/>
    <property type="evidence" value="ECO:0007669"/>
    <property type="project" value="InterPro"/>
</dbReference>
<proteinExistence type="predicted"/>
<dbReference type="Gene3D" id="3.40.430.10">
    <property type="entry name" value="Dihydrofolate Reductase, subunit A"/>
    <property type="match status" value="1"/>
</dbReference>
<accession>A0A4R6S6F8</accession>
<dbReference type="AlphaFoldDB" id="A0A4R6S6F8"/>
<protein>
    <submittedName>
        <fullName evidence="2">Dihydrofolate reductase</fullName>
    </submittedName>
</protein>
<evidence type="ECO:0000313" key="3">
    <source>
        <dbReference type="Proteomes" id="UP000295444"/>
    </source>
</evidence>
<keyword evidence="3" id="KW-1185">Reference proteome</keyword>
<evidence type="ECO:0000313" key="2">
    <source>
        <dbReference type="EMBL" id="TDP94933.1"/>
    </source>
</evidence>
<name>A0A4R6S6F8_LABRH</name>
<gene>
    <name evidence="2" type="ORF">EV186_105165</name>
</gene>
<dbReference type="RefSeq" id="WP_133852340.1">
    <property type="nucleotide sequence ID" value="NZ_SNXZ01000005.1"/>
</dbReference>
<reference evidence="2 3" key="1">
    <citation type="submission" date="2019-03" db="EMBL/GenBank/DDBJ databases">
        <title>Genomic Encyclopedia of Type Strains, Phase IV (KMG-IV): sequencing the most valuable type-strain genomes for metagenomic binning, comparative biology and taxonomic classification.</title>
        <authorList>
            <person name="Goeker M."/>
        </authorList>
    </citation>
    <scope>NUCLEOTIDE SEQUENCE [LARGE SCALE GENOMIC DNA]</scope>
    <source>
        <strain evidence="2 3">DSM 45361</strain>
    </source>
</reference>
<feature type="domain" description="Bacterial bifunctional deaminase-reductase C-terminal" evidence="1">
    <location>
        <begin position="3"/>
        <end position="163"/>
    </location>
</feature>
<dbReference type="EMBL" id="SNXZ01000005">
    <property type="protein sequence ID" value="TDP94933.1"/>
    <property type="molecule type" value="Genomic_DNA"/>
</dbReference>
<dbReference type="OrthoDB" id="8419056at2"/>
<dbReference type="InterPro" id="IPR002734">
    <property type="entry name" value="RibDG_C"/>
</dbReference>